<feature type="binding site" evidence="8">
    <location>
        <position position="197"/>
    </location>
    <ligand>
        <name>substrate</name>
    </ligand>
</feature>
<evidence type="ECO:0000259" key="10">
    <source>
        <dbReference type="Pfam" id="PF08669"/>
    </source>
</evidence>
<evidence type="ECO:0000313" key="12">
    <source>
        <dbReference type="Proteomes" id="UP001302719"/>
    </source>
</evidence>
<dbReference type="FunFam" id="3.30.70.1400:FF:000001">
    <property type="entry name" value="Aminomethyltransferase"/>
    <property type="match status" value="1"/>
</dbReference>
<comment type="catalytic activity">
    <reaction evidence="6 7">
        <text>N(6)-[(R)-S(8)-aminomethyldihydrolipoyl]-L-lysyl-[protein] + (6S)-5,6,7,8-tetrahydrofolate = N(6)-[(R)-dihydrolipoyl]-L-lysyl-[protein] + (6R)-5,10-methylene-5,6,7,8-tetrahydrofolate + NH4(+)</text>
        <dbReference type="Rhea" id="RHEA:16945"/>
        <dbReference type="Rhea" id="RHEA-COMP:10475"/>
        <dbReference type="Rhea" id="RHEA-COMP:10492"/>
        <dbReference type="ChEBI" id="CHEBI:15636"/>
        <dbReference type="ChEBI" id="CHEBI:28938"/>
        <dbReference type="ChEBI" id="CHEBI:57453"/>
        <dbReference type="ChEBI" id="CHEBI:83100"/>
        <dbReference type="ChEBI" id="CHEBI:83143"/>
        <dbReference type="EC" id="2.1.2.10"/>
    </reaction>
</comment>
<dbReference type="GO" id="GO:0019464">
    <property type="term" value="P:glycine decarboxylation via glycine cleavage system"/>
    <property type="evidence" value="ECO:0007669"/>
    <property type="project" value="UniProtKB-UniRule"/>
</dbReference>
<dbReference type="EMBL" id="CP116967">
    <property type="protein sequence ID" value="WNM58792.1"/>
    <property type="molecule type" value="Genomic_DNA"/>
</dbReference>
<dbReference type="PANTHER" id="PTHR43757">
    <property type="entry name" value="AMINOMETHYLTRANSFERASE"/>
    <property type="match status" value="1"/>
</dbReference>
<dbReference type="SUPFAM" id="SSF101790">
    <property type="entry name" value="Aminomethyltransferase beta-barrel domain"/>
    <property type="match status" value="1"/>
</dbReference>
<evidence type="ECO:0000313" key="11">
    <source>
        <dbReference type="EMBL" id="WNM58792.1"/>
    </source>
</evidence>
<dbReference type="Proteomes" id="UP001302719">
    <property type="component" value="Chromosome"/>
</dbReference>
<dbReference type="RefSeq" id="WP_312645063.1">
    <property type="nucleotide sequence ID" value="NZ_CP116967.1"/>
</dbReference>
<dbReference type="SUPFAM" id="SSF103025">
    <property type="entry name" value="Folate-binding domain"/>
    <property type="match status" value="1"/>
</dbReference>
<dbReference type="Gene3D" id="4.10.1250.10">
    <property type="entry name" value="Aminomethyltransferase fragment"/>
    <property type="match status" value="1"/>
</dbReference>
<dbReference type="AlphaFoldDB" id="A0AA96GCY3"/>
<dbReference type="GO" id="GO:0008483">
    <property type="term" value="F:transaminase activity"/>
    <property type="evidence" value="ECO:0007669"/>
    <property type="project" value="UniProtKB-KW"/>
</dbReference>
<sequence>MNETPLVHAHRALNAKLVDFAGWLMPVQYTGVLEEYFAVRQSAGFFDVSHMGRIEVSGDQAEAFLQWVSTNDVSRLQKGQAQYGMVCQSSGGILDDVFVYRTGSSSFLVCVNASNREKMLQWFLKHQSEKFPRAIIHDQSTELAQIAIQGPASKAIMQNLIGMQIETLKTRHCLALEGTEFSGLLSRTGYTGELGYEWYVPAAQAASAWDRLLKAGAEFEAKAAGLGARDLLRLDVGYLLYGNDMDENTSPLEASSEWVVAWDKGEFEGHLALRKQQRDGLTRQLAALEMVERGIPRHDMTIFSNGQLVGKVTSGNFSPILQKGIGLGFVPPALCKEGMSLEIDIRGKRVQAKIVTLPFYKRPKS</sequence>
<dbReference type="GO" id="GO:0005960">
    <property type="term" value="C:glycine cleavage complex"/>
    <property type="evidence" value="ECO:0007669"/>
    <property type="project" value="InterPro"/>
</dbReference>
<reference evidence="11 12" key="1">
    <citation type="submission" date="2023-01" db="EMBL/GenBank/DDBJ databases">
        <title>Cultivation and genomic characterization of new, ubiquitous marine nitrite-oxidizing bacteria from the Nitrospirales.</title>
        <authorList>
            <person name="Mueller A.J."/>
            <person name="Daebeler A."/>
            <person name="Herbold C.W."/>
            <person name="Kirkegaard R.H."/>
            <person name="Daims H."/>
        </authorList>
    </citation>
    <scope>NUCLEOTIDE SEQUENCE [LARGE SCALE GENOMIC DNA]</scope>
    <source>
        <strain evidence="11 12">VA</strain>
    </source>
</reference>
<dbReference type="InterPro" id="IPR027266">
    <property type="entry name" value="TrmE/GcvT-like"/>
</dbReference>
<dbReference type="NCBIfam" id="TIGR00528">
    <property type="entry name" value="gcvT"/>
    <property type="match status" value="1"/>
</dbReference>
<organism evidence="11 12">
    <name type="scientific">Candidatus Nitrospira allomarina</name>
    <dbReference type="NCBI Taxonomy" id="3020900"/>
    <lineage>
        <taxon>Bacteria</taxon>
        <taxon>Pseudomonadati</taxon>
        <taxon>Nitrospirota</taxon>
        <taxon>Nitrospiria</taxon>
        <taxon>Nitrospirales</taxon>
        <taxon>Nitrospiraceae</taxon>
        <taxon>Nitrospira</taxon>
    </lineage>
</organism>
<dbReference type="InterPro" id="IPR006222">
    <property type="entry name" value="GCVT_N"/>
</dbReference>
<dbReference type="HAMAP" id="MF_00259">
    <property type="entry name" value="GcvT"/>
    <property type="match status" value="1"/>
</dbReference>
<proteinExistence type="inferred from homology"/>
<evidence type="ECO:0000256" key="6">
    <source>
        <dbReference type="ARBA" id="ARBA00047665"/>
    </source>
</evidence>
<feature type="domain" description="GCVT N-terminal" evidence="9">
    <location>
        <begin position="7"/>
        <end position="264"/>
    </location>
</feature>
<dbReference type="PIRSF" id="PIRSF006487">
    <property type="entry name" value="GcvT"/>
    <property type="match status" value="1"/>
</dbReference>
<comment type="subunit">
    <text evidence="7">The glycine cleavage system is composed of four proteins: P, T, L and H.</text>
</comment>
<feature type="domain" description="Aminomethyltransferase C-terminal" evidence="10">
    <location>
        <begin position="283"/>
        <end position="361"/>
    </location>
</feature>
<dbReference type="InterPro" id="IPR029043">
    <property type="entry name" value="GcvT/YgfZ_C"/>
</dbReference>
<dbReference type="InterPro" id="IPR013977">
    <property type="entry name" value="GcvT_C"/>
</dbReference>
<dbReference type="InterPro" id="IPR022903">
    <property type="entry name" value="GcvT_bac"/>
</dbReference>
<evidence type="ECO:0000256" key="1">
    <source>
        <dbReference type="ARBA" id="ARBA00008609"/>
    </source>
</evidence>
<dbReference type="EC" id="2.1.2.10" evidence="2 7"/>
<comment type="function">
    <text evidence="7">The glycine cleavage system catalyzes the degradation of glycine.</text>
</comment>
<dbReference type="InterPro" id="IPR028896">
    <property type="entry name" value="GcvT/YgfZ/DmdA"/>
</dbReference>
<accession>A0AA96GCY3</accession>
<dbReference type="GO" id="GO:0004047">
    <property type="term" value="F:aminomethyltransferase activity"/>
    <property type="evidence" value="ECO:0007669"/>
    <property type="project" value="UniProtKB-UniRule"/>
</dbReference>
<dbReference type="FunFam" id="2.40.30.110:FF:000003">
    <property type="entry name" value="Aminomethyltransferase"/>
    <property type="match status" value="1"/>
</dbReference>
<evidence type="ECO:0000256" key="3">
    <source>
        <dbReference type="ARBA" id="ARBA00022576"/>
    </source>
</evidence>
<name>A0AA96GCY3_9BACT</name>
<evidence type="ECO:0000256" key="4">
    <source>
        <dbReference type="ARBA" id="ARBA00022679"/>
    </source>
</evidence>
<dbReference type="Gene3D" id="2.40.30.110">
    <property type="entry name" value="Aminomethyltransferase beta-barrel domains"/>
    <property type="match status" value="1"/>
</dbReference>
<dbReference type="Gene3D" id="3.30.1360.120">
    <property type="entry name" value="Probable tRNA modification gtpase trme, domain 1"/>
    <property type="match status" value="1"/>
</dbReference>
<dbReference type="KEGG" id="nall:PP769_03210"/>
<dbReference type="Pfam" id="PF08669">
    <property type="entry name" value="GCV_T_C"/>
    <property type="match status" value="1"/>
</dbReference>
<gene>
    <name evidence="7 11" type="primary">gcvT</name>
    <name evidence="11" type="ORF">PP769_03210</name>
</gene>
<dbReference type="PANTHER" id="PTHR43757:SF2">
    <property type="entry name" value="AMINOMETHYLTRANSFERASE, MITOCHONDRIAL"/>
    <property type="match status" value="1"/>
</dbReference>
<evidence type="ECO:0000256" key="8">
    <source>
        <dbReference type="PIRSR" id="PIRSR006487-1"/>
    </source>
</evidence>
<dbReference type="Gene3D" id="3.30.70.1400">
    <property type="entry name" value="Aminomethyltransferase beta-barrel domains"/>
    <property type="match status" value="1"/>
</dbReference>
<protein>
    <recommendedName>
        <fullName evidence="2 7">Aminomethyltransferase</fullName>
        <ecNumber evidence="2 7">2.1.2.10</ecNumber>
    </recommendedName>
    <alternativeName>
        <fullName evidence="5 7">Glycine cleavage system T protein</fullName>
    </alternativeName>
</protein>
<evidence type="ECO:0000256" key="2">
    <source>
        <dbReference type="ARBA" id="ARBA00012616"/>
    </source>
</evidence>
<keyword evidence="4 7" id="KW-0808">Transferase</keyword>
<evidence type="ECO:0000256" key="7">
    <source>
        <dbReference type="HAMAP-Rule" id="MF_00259"/>
    </source>
</evidence>
<keyword evidence="3 7" id="KW-0032">Aminotransferase</keyword>
<keyword evidence="12" id="KW-1185">Reference proteome</keyword>
<dbReference type="InterPro" id="IPR006223">
    <property type="entry name" value="GcvT"/>
</dbReference>
<comment type="similarity">
    <text evidence="1 7">Belongs to the GcvT family.</text>
</comment>
<evidence type="ECO:0000256" key="5">
    <source>
        <dbReference type="ARBA" id="ARBA00031395"/>
    </source>
</evidence>
<dbReference type="NCBIfam" id="NF001567">
    <property type="entry name" value="PRK00389.1"/>
    <property type="match status" value="1"/>
</dbReference>
<dbReference type="Pfam" id="PF01571">
    <property type="entry name" value="GCV_T"/>
    <property type="match status" value="1"/>
</dbReference>
<evidence type="ECO:0000259" key="9">
    <source>
        <dbReference type="Pfam" id="PF01571"/>
    </source>
</evidence>
<dbReference type="GO" id="GO:0005829">
    <property type="term" value="C:cytosol"/>
    <property type="evidence" value="ECO:0007669"/>
    <property type="project" value="TreeGrafter"/>
</dbReference>